<evidence type="ECO:0000313" key="2">
    <source>
        <dbReference type="Proteomes" id="UP001148662"/>
    </source>
</evidence>
<protein>
    <submittedName>
        <fullName evidence="1">Uncharacterized protein</fullName>
    </submittedName>
</protein>
<evidence type="ECO:0000313" key="1">
    <source>
        <dbReference type="EMBL" id="KAJ3556639.1"/>
    </source>
</evidence>
<organism evidence="1 2">
    <name type="scientific">Phlebia brevispora</name>
    <dbReference type="NCBI Taxonomy" id="194682"/>
    <lineage>
        <taxon>Eukaryota</taxon>
        <taxon>Fungi</taxon>
        <taxon>Dikarya</taxon>
        <taxon>Basidiomycota</taxon>
        <taxon>Agaricomycotina</taxon>
        <taxon>Agaricomycetes</taxon>
        <taxon>Polyporales</taxon>
        <taxon>Meruliaceae</taxon>
        <taxon>Phlebia</taxon>
    </lineage>
</organism>
<gene>
    <name evidence="1" type="ORF">NM688_g1914</name>
</gene>
<reference evidence="1" key="1">
    <citation type="submission" date="2022-07" db="EMBL/GenBank/DDBJ databases">
        <title>Genome Sequence of Phlebia brevispora.</title>
        <authorList>
            <person name="Buettner E."/>
        </authorList>
    </citation>
    <scope>NUCLEOTIDE SEQUENCE</scope>
    <source>
        <strain evidence="1">MPL23</strain>
    </source>
</reference>
<comment type="caution">
    <text evidence="1">The sequence shown here is derived from an EMBL/GenBank/DDBJ whole genome shotgun (WGS) entry which is preliminary data.</text>
</comment>
<proteinExistence type="predicted"/>
<keyword evidence="2" id="KW-1185">Reference proteome</keyword>
<dbReference type="Proteomes" id="UP001148662">
    <property type="component" value="Unassembled WGS sequence"/>
</dbReference>
<sequence length="261" mass="28507">MFERKDLTFTLLKQTVRDRVLSQLQDPVAGSTQISGAPGPTGYDAMVSVGPYHIVAAPTRGRGDGKVVMATTSELKSFTPFLLVFTIKDHDGNPVSNAQADWWQADTAGTYYHSTYALRGKFVTDAEGKAEVLTVTPGAYGPAGQIRAGHFHVIITPPGRKSQQLITQMYVCRANDPTELQTDILNRYRGPRPQNVLQCWCTASDSGGFMDLPTLPAEEVKIAAKVEEWNKRLGALDSSLHVVAVAQTEMQLSARSHLFSI</sequence>
<name>A0ACC1TAF6_9APHY</name>
<accession>A0ACC1TAF6</accession>
<dbReference type="EMBL" id="JANHOG010000224">
    <property type="protein sequence ID" value="KAJ3556639.1"/>
    <property type="molecule type" value="Genomic_DNA"/>
</dbReference>